<evidence type="ECO:0000256" key="5">
    <source>
        <dbReference type="ARBA" id="ARBA00022884"/>
    </source>
</evidence>
<comment type="similarity">
    <text evidence="1 6">Belongs to the class I-like SAM-binding methyltransferase superfamily. RsmB/NOP family.</text>
</comment>
<evidence type="ECO:0000256" key="6">
    <source>
        <dbReference type="PROSITE-ProRule" id="PRU01023"/>
    </source>
</evidence>
<keyword evidence="3 6" id="KW-0808">Transferase</keyword>
<comment type="caution">
    <text evidence="9">The sequence shown here is derived from an EMBL/GenBank/DDBJ whole genome shotgun (WGS) entry which is preliminary data.</text>
</comment>
<dbReference type="AlphaFoldDB" id="A0A2U2MQJ7"/>
<dbReference type="PRINTS" id="PR02008">
    <property type="entry name" value="RCMTFAMILY"/>
</dbReference>
<evidence type="ECO:0000256" key="3">
    <source>
        <dbReference type="ARBA" id="ARBA00022679"/>
    </source>
</evidence>
<dbReference type="Pfam" id="PF01029">
    <property type="entry name" value="NusB"/>
    <property type="match status" value="1"/>
</dbReference>
<dbReference type="InterPro" id="IPR029063">
    <property type="entry name" value="SAM-dependent_MTases_sf"/>
</dbReference>
<keyword evidence="2 6" id="KW-0489">Methyltransferase</keyword>
<dbReference type="OrthoDB" id="9810297at2"/>
<dbReference type="Gene3D" id="1.10.940.10">
    <property type="entry name" value="NusB-like"/>
    <property type="match status" value="1"/>
</dbReference>
<feature type="region of interest" description="Disordered" evidence="7">
    <location>
        <begin position="1"/>
        <end position="34"/>
    </location>
</feature>
<organism evidence="9 10">
    <name type="scientific">Bifidobacterium catulorum</name>
    <dbReference type="NCBI Taxonomy" id="1630173"/>
    <lineage>
        <taxon>Bacteria</taxon>
        <taxon>Bacillati</taxon>
        <taxon>Actinomycetota</taxon>
        <taxon>Actinomycetes</taxon>
        <taxon>Bifidobacteriales</taxon>
        <taxon>Bifidobacteriaceae</taxon>
        <taxon>Bifidobacterium</taxon>
    </lineage>
</organism>
<dbReference type="InterPro" id="IPR035926">
    <property type="entry name" value="NusB-like_sf"/>
</dbReference>
<dbReference type="Pfam" id="PF01189">
    <property type="entry name" value="Methyltr_RsmB-F"/>
    <property type="match status" value="1"/>
</dbReference>
<reference evidence="9 10" key="1">
    <citation type="journal article" date="2018" name="Int. J. Syst. Evol. Microbiol.">
        <title>Bifidobacterium catulorum sp. nov., a novel taxon from the faeces of the baby common marmoset (Callithrix jacchus).</title>
        <authorList>
            <person name="Modesto M."/>
            <person name="Michelini S."/>
            <person name="Oki K."/>
            <person name="Biavati B."/>
            <person name="Watanabe K."/>
            <person name="Mattarelli P."/>
        </authorList>
    </citation>
    <scope>NUCLEOTIDE SEQUENCE [LARGE SCALE GENOMIC DNA]</scope>
    <source>
        <strain evidence="9 10">MRM 8.19</strain>
    </source>
</reference>
<evidence type="ECO:0000256" key="4">
    <source>
        <dbReference type="ARBA" id="ARBA00022691"/>
    </source>
</evidence>
<name>A0A2U2MQJ7_9BIFI</name>
<feature type="binding site" evidence="6">
    <location>
        <position position="362"/>
    </location>
    <ligand>
        <name>S-adenosyl-L-methionine</name>
        <dbReference type="ChEBI" id="CHEBI:59789"/>
    </ligand>
</feature>
<keyword evidence="10" id="KW-1185">Reference proteome</keyword>
<dbReference type="InterPro" id="IPR023267">
    <property type="entry name" value="RCMT"/>
</dbReference>
<protein>
    <submittedName>
        <fullName evidence="9">16S rRNA methyltransferase</fullName>
    </submittedName>
</protein>
<sequence length="500" mass="53871">MSSSPRGGHDSRRPGGNRGGVSRRPGNKPSGDPRLVAYDVTARIGSTDSFSNLLLPGALAAAGMDPRGNAFATQLVYGTQRWRGLIDAVIEAAAKRASSAIDAHSLDVLRIGVYQALFMNVADHAVVSQTVDLARRRAGSRSAGFVNAVMRRIVTRDLKEWQSVVVSRIAKDDHPQRLAVRYSHPRWIVEELSRAWDAAGYPGEEDSETSVAAMLARDNDEPDVTLVARPGLIDRDELADRLPRTARLAPGRWSPYALRVHGVNPERVDAVRRGVAGVEDEGSQLAALALANAETSGGDGAGEAWLDLCAGPGGKTALLGAIAAGRGATLTANEPSHHRAQLVRDNTRALPPAVMTGVLEHDGRDIGTMHPDCFDRILVDAPCSGLGSLRRRPEARWRKRPEDLTALADVQRGLLESALRAVRVGGMVAYVTCSPALAETRDIVDAVLDGTDAVERLDATAVLRRISPDMPLPGREGDVQLFEHLHDTDQMFISLMRRTR</sequence>
<accession>A0A2U2MQJ7</accession>
<dbReference type="GO" id="GO:0008173">
    <property type="term" value="F:RNA methyltransferase activity"/>
    <property type="evidence" value="ECO:0007669"/>
    <property type="project" value="InterPro"/>
</dbReference>
<feature type="binding site" evidence="6">
    <location>
        <position position="334"/>
    </location>
    <ligand>
        <name>S-adenosyl-L-methionine</name>
        <dbReference type="ChEBI" id="CHEBI:59789"/>
    </ligand>
</feature>
<dbReference type="GO" id="GO:0006355">
    <property type="term" value="P:regulation of DNA-templated transcription"/>
    <property type="evidence" value="ECO:0007669"/>
    <property type="project" value="InterPro"/>
</dbReference>
<dbReference type="PROSITE" id="PS51686">
    <property type="entry name" value="SAM_MT_RSMB_NOP"/>
    <property type="match status" value="1"/>
</dbReference>
<evidence type="ECO:0000313" key="10">
    <source>
        <dbReference type="Proteomes" id="UP000245753"/>
    </source>
</evidence>
<dbReference type="Proteomes" id="UP000245753">
    <property type="component" value="Unassembled WGS sequence"/>
</dbReference>
<dbReference type="SUPFAM" id="SSF53335">
    <property type="entry name" value="S-adenosyl-L-methionine-dependent methyltransferases"/>
    <property type="match status" value="1"/>
</dbReference>
<dbReference type="GO" id="GO:0001510">
    <property type="term" value="P:RNA methylation"/>
    <property type="evidence" value="ECO:0007669"/>
    <property type="project" value="InterPro"/>
</dbReference>
<dbReference type="PANTHER" id="PTHR22807:SF53">
    <property type="entry name" value="RIBOSOMAL RNA SMALL SUBUNIT METHYLTRANSFERASE B-RELATED"/>
    <property type="match status" value="1"/>
</dbReference>
<evidence type="ECO:0000256" key="2">
    <source>
        <dbReference type="ARBA" id="ARBA00022603"/>
    </source>
</evidence>
<dbReference type="InterPro" id="IPR006027">
    <property type="entry name" value="NusB_RsmB_TIM44"/>
</dbReference>
<gene>
    <name evidence="9" type="ORF">DF200_09310</name>
</gene>
<proteinExistence type="inferred from homology"/>
<feature type="binding site" evidence="6">
    <location>
        <begin position="309"/>
        <end position="315"/>
    </location>
    <ligand>
        <name>S-adenosyl-L-methionine</name>
        <dbReference type="ChEBI" id="CHEBI:59789"/>
    </ligand>
</feature>
<dbReference type="InterPro" id="IPR001678">
    <property type="entry name" value="MeTrfase_RsmB-F_NOP2_dom"/>
</dbReference>
<dbReference type="PROSITE" id="PS01153">
    <property type="entry name" value="NOL1_NOP2_SUN"/>
    <property type="match status" value="1"/>
</dbReference>
<feature type="domain" description="SAM-dependent MTase RsmB/NOP-type" evidence="8">
    <location>
        <begin position="214"/>
        <end position="499"/>
    </location>
</feature>
<dbReference type="CDD" id="cd02440">
    <property type="entry name" value="AdoMet_MTases"/>
    <property type="match status" value="1"/>
</dbReference>
<evidence type="ECO:0000313" key="9">
    <source>
        <dbReference type="EMBL" id="PWG59117.1"/>
    </source>
</evidence>
<dbReference type="InterPro" id="IPR018314">
    <property type="entry name" value="RsmB/NOL1/NOP2-like_CS"/>
</dbReference>
<dbReference type="InterPro" id="IPR049560">
    <property type="entry name" value="MeTrfase_RsmB-F_NOP2_cat"/>
</dbReference>
<evidence type="ECO:0000259" key="8">
    <source>
        <dbReference type="PROSITE" id="PS51686"/>
    </source>
</evidence>
<keyword evidence="4 6" id="KW-0949">S-adenosyl-L-methionine</keyword>
<dbReference type="Gene3D" id="3.40.50.150">
    <property type="entry name" value="Vaccinia Virus protein VP39"/>
    <property type="match status" value="1"/>
</dbReference>
<feature type="binding site" evidence="6">
    <location>
        <position position="380"/>
    </location>
    <ligand>
        <name>S-adenosyl-L-methionine</name>
        <dbReference type="ChEBI" id="CHEBI:59789"/>
    </ligand>
</feature>
<dbReference type="PANTHER" id="PTHR22807">
    <property type="entry name" value="NOP2 YEAST -RELATED NOL1/NOP2/FMU SUN DOMAIN-CONTAINING"/>
    <property type="match status" value="1"/>
</dbReference>
<feature type="active site" description="Nucleophile" evidence="6">
    <location>
        <position position="433"/>
    </location>
</feature>
<evidence type="ECO:0000256" key="1">
    <source>
        <dbReference type="ARBA" id="ARBA00007494"/>
    </source>
</evidence>
<dbReference type="SUPFAM" id="SSF48013">
    <property type="entry name" value="NusB-like"/>
    <property type="match status" value="1"/>
</dbReference>
<dbReference type="EMBL" id="QFFN01000037">
    <property type="protein sequence ID" value="PWG59117.1"/>
    <property type="molecule type" value="Genomic_DNA"/>
</dbReference>
<keyword evidence="5 6" id="KW-0694">RNA-binding</keyword>
<dbReference type="GO" id="GO:0003723">
    <property type="term" value="F:RNA binding"/>
    <property type="evidence" value="ECO:0007669"/>
    <property type="project" value="UniProtKB-UniRule"/>
</dbReference>
<evidence type="ECO:0000256" key="7">
    <source>
        <dbReference type="SAM" id="MobiDB-lite"/>
    </source>
</evidence>